<evidence type="ECO:0000313" key="2">
    <source>
        <dbReference type="EMBL" id="TNN47607.1"/>
    </source>
</evidence>
<name>A0A4Z2G273_9TELE</name>
<dbReference type="Proteomes" id="UP000314294">
    <property type="component" value="Unassembled WGS sequence"/>
</dbReference>
<feature type="compositionally biased region" description="Basic and acidic residues" evidence="1">
    <location>
        <begin position="1"/>
        <end position="10"/>
    </location>
</feature>
<feature type="compositionally biased region" description="Polar residues" evidence="1">
    <location>
        <begin position="16"/>
        <end position="25"/>
    </location>
</feature>
<reference evidence="2 3" key="1">
    <citation type="submission" date="2019-03" db="EMBL/GenBank/DDBJ databases">
        <title>First draft genome of Liparis tanakae, snailfish: a comprehensive survey of snailfish specific genes.</title>
        <authorList>
            <person name="Kim W."/>
            <person name="Song I."/>
            <person name="Jeong J.-H."/>
            <person name="Kim D."/>
            <person name="Kim S."/>
            <person name="Ryu S."/>
            <person name="Song J.Y."/>
            <person name="Lee S.K."/>
        </authorList>
    </citation>
    <scope>NUCLEOTIDE SEQUENCE [LARGE SCALE GENOMIC DNA]</scope>
    <source>
        <tissue evidence="2">Muscle</tissue>
    </source>
</reference>
<proteinExistence type="predicted"/>
<keyword evidence="3" id="KW-1185">Reference proteome</keyword>
<dbReference type="EMBL" id="SRLO01000734">
    <property type="protein sequence ID" value="TNN47607.1"/>
    <property type="molecule type" value="Genomic_DNA"/>
</dbReference>
<accession>A0A4Z2G273</accession>
<comment type="caution">
    <text evidence="2">The sequence shown here is derived from an EMBL/GenBank/DDBJ whole genome shotgun (WGS) entry which is preliminary data.</text>
</comment>
<evidence type="ECO:0000256" key="1">
    <source>
        <dbReference type="SAM" id="MobiDB-lite"/>
    </source>
</evidence>
<organism evidence="2 3">
    <name type="scientific">Liparis tanakae</name>
    <name type="common">Tanaka's snailfish</name>
    <dbReference type="NCBI Taxonomy" id="230148"/>
    <lineage>
        <taxon>Eukaryota</taxon>
        <taxon>Metazoa</taxon>
        <taxon>Chordata</taxon>
        <taxon>Craniata</taxon>
        <taxon>Vertebrata</taxon>
        <taxon>Euteleostomi</taxon>
        <taxon>Actinopterygii</taxon>
        <taxon>Neopterygii</taxon>
        <taxon>Teleostei</taxon>
        <taxon>Neoteleostei</taxon>
        <taxon>Acanthomorphata</taxon>
        <taxon>Eupercaria</taxon>
        <taxon>Perciformes</taxon>
        <taxon>Cottioidei</taxon>
        <taxon>Cottales</taxon>
        <taxon>Liparidae</taxon>
        <taxon>Liparis</taxon>
    </lineage>
</organism>
<dbReference type="AlphaFoldDB" id="A0A4Z2G273"/>
<feature type="region of interest" description="Disordered" evidence="1">
    <location>
        <begin position="1"/>
        <end position="51"/>
    </location>
</feature>
<sequence length="200" mass="22471">METKSEVPNEHEEEGSQQGVETDTVISIHRSRTSRSSRSSTSSRVSLDAARARAKAEAAKTRFAFIEKENKLKIEKAKLEARIDSINLQREAEAANAEAVVLERAAADIEGSEGSKDMEILPFQECAQKRTYDYVTHHAQGPIEEKDVYPLQPILTSQHDDTAPAQLHIINRRPSRKYPLIALLVLKDQPKKRLCKSIKL</sequence>
<dbReference type="OrthoDB" id="6122721at2759"/>
<protein>
    <submittedName>
        <fullName evidence="2">Uncharacterized protein</fullName>
    </submittedName>
</protein>
<evidence type="ECO:0000313" key="3">
    <source>
        <dbReference type="Proteomes" id="UP000314294"/>
    </source>
</evidence>
<gene>
    <name evidence="2" type="ORF">EYF80_042210</name>
</gene>